<reference evidence="2 3" key="1">
    <citation type="submission" date="2022-07" db="EMBL/GenBank/DDBJ databases">
        <title>Mucilaginibacter sp. JC4.</title>
        <authorList>
            <person name="Le V."/>
            <person name="Ko S.-R."/>
            <person name="Ahn C.-Y."/>
            <person name="Oh H.-M."/>
        </authorList>
    </citation>
    <scope>NUCLEOTIDE SEQUENCE [LARGE SCALE GENOMIC DNA]</scope>
    <source>
        <strain evidence="2 3">JC4</strain>
    </source>
</reference>
<evidence type="ECO:0000256" key="1">
    <source>
        <dbReference type="SAM" id="Phobius"/>
    </source>
</evidence>
<evidence type="ECO:0000313" key="2">
    <source>
        <dbReference type="EMBL" id="MCQ6960399.1"/>
    </source>
</evidence>
<name>A0ABT1T703_9SPHI</name>
<dbReference type="Proteomes" id="UP001204376">
    <property type="component" value="Unassembled WGS sequence"/>
</dbReference>
<organism evidence="2 3">
    <name type="scientific">Mucilaginibacter aquariorum</name>
    <dbReference type="NCBI Taxonomy" id="2967225"/>
    <lineage>
        <taxon>Bacteria</taxon>
        <taxon>Pseudomonadati</taxon>
        <taxon>Bacteroidota</taxon>
        <taxon>Sphingobacteriia</taxon>
        <taxon>Sphingobacteriales</taxon>
        <taxon>Sphingobacteriaceae</taxon>
        <taxon>Mucilaginibacter</taxon>
    </lineage>
</organism>
<comment type="caution">
    <text evidence="2">The sequence shown here is derived from an EMBL/GenBank/DDBJ whole genome shotgun (WGS) entry which is preliminary data.</text>
</comment>
<feature type="transmembrane region" description="Helical" evidence="1">
    <location>
        <begin position="414"/>
        <end position="436"/>
    </location>
</feature>
<proteinExistence type="predicted"/>
<evidence type="ECO:0000313" key="3">
    <source>
        <dbReference type="Proteomes" id="UP001204376"/>
    </source>
</evidence>
<protein>
    <submittedName>
        <fullName evidence="2">Uncharacterized protein</fullName>
    </submittedName>
</protein>
<keyword evidence="1" id="KW-0812">Transmembrane</keyword>
<keyword evidence="1" id="KW-0472">Membrane</keyword>
<accession>A0ABT1T703</accession>
<feature type="transmembrane region" description="Helical" evidence="1">
    <location>
        <begin position="471"/>
        <end position="494"/>
    </location>
</feature>
<dbReference type="RefSeq" id="WP_256540579.1">
    <property type="nucleotide sequence ID" value="NZ_JANHOH010000007.1"/>
</dbReference>
<dbReference type="EMBL" id="JANHOH010000007">
    <property type="protein sequence ID" value="MCQ6960399.1"/>
    <property type="molecule type" value="Genomic_DNA"/>
</dbReference>
<gene>
    <name evidence="2" type="ORF">NPE20_20640</name>
</gene>
<keyword evidence="1" id="KW-1133">Transmembrane helix</keyword>
<sequence length="500" mass="57657">MIHITPTPYEKVYNVAHPDIAVLQLEKKHFTGIALIPGQMVITFEFCLFKKLIIINEEDLGFEDVTIYFLNTFIRELEIATITDEKISVHLASCIISGRVSAPKLSTFQANNCLLFHSLFLLNIPNIRLSYTTENIFPYWWNQIFKRISADFAFFTNEDQRYHIENPVKLVVTSSKKENDKLGYYLNEHNNSPYHIGYHLSKARENLLKINLFIQYGSEGDESTQIENLSLKSLSLTGNPNGKVAVENTNISNWYLSEFSPKAEAGFYNINPRIPAEEETKIGIHKCNLDEVWFDNVYFEDFQRLSFYRSKFSSAVFTSCSFPDSYAKFENFTPIANIHYPDDKTKNYDKDQYEIFLQLKKAMEATGNSYEGLKLQSVSQTALLKIKTISSGDRFILGTSDISNEHGQSIGRPFWWFVGISIIGYLLYLLVLGRLFRSTPFDANLIGYYFSFIDLTHRSDFLADKKDINGWALAIDYVVKVLIGYLIFQFVAAFRKFARK</sequence>
<keyword evidence="3" id="KW-1185">Reference proteome</keyword>